<comment type="caution">
    <text evidence="3">The sequence shown here is derived from an EMBL/GenBank/DDBJ whole genome shotgun (WGS) entry which is preliminary data.</text>
</comment>
<feature type="non-terminal residue" evidence="3">
    <location>
        <position position="1"/>
    </location>
</feature>
<protein>
    <submittedName>
        <fullName evidence="3">Astacin-like metalloendopeptidase</fullName>
    </submittedName>
</protein>
<dbReference type="Proteomes" id="UP000288716">
    <property type="component" value="Unassembled WGS sequence"/>
</dbReference>
<evidence type="ECO:0000256" key="1">
    <source>
        <dbReference type="ARBA" id="ARBA00001947"/>
    </source>
</evidence>
<dbReference type="GO" id="GO:0004222">
    <property type="term" value="F:metalloendopeptidase activity"/>
    <property type="evidence" value="ECO:0007669"/>
    <property type="project" value="InterPro"/>
</dbReference>
<reference evidence="3 4" key="1">
    <citation type="journal article" date="2018" name="Gigascience">
        <title>Genomes of trombidid mites reveal novel predicted allergens and laterally-transferred genes associated with secondary metabolism.</title>
        <authorList>
            <person name="Dong X."/>
            <person name="Chaisiri K."/>
            <person name="Xia D."/>
            <person name="Armstrong S.D."/>
            <person name="Fang Y."/>
            <person name="Donnelly M.J."/>
            <person name="Kadowaki T."/>
            <person name="McGarry J.W."/>
            <person name="Darby A.C."/>
            <person name="Makepeace B.L."/>
        </authorList>
    </citation>
    <scope>NUCLEOTIDE SEQUENCE [LARGE SCALE GENOMIC DNA]</scope>
    <source>
        <strain evidence="3">UoL-UT</strain>
    </source>
</reference>
<comment type="cofactor">
    <cofactor evidence="1">
        <name>Zn(2+)</name>
        <dbReference type="ChEBI" id="CHEBI:29105"/>
    </cofactor>
</comment>
<feature type="domain" description="Peptidase M12A" evidence="2">
    <location>
        <begin position="43"/>
        <end position="204"/>
    </location>
</feature>
<dbReference type="AlphaFoldDB" id="A0A443RVM5"/>
<keyword evidence="4" id="KW-1185">Reference proteome</keyword>
<dbReference type="EMBL" id="NCKV01026144">
    <property type="protein sequence ID" value="RWS19431.1"/>
    <property type="molecule type" value="Genomic_DNA"/>
</dbReference>
<dbReference type="Pfam" id="PF01400">
    <property type="entry name" value="Astacin"/>
    <property type="match status" value="1"/>
</dbReference>
<dbReference type="OrthoDB" id="291007at2759"/>
<dbReference type="GO" id="GO:0006508">
    <property type="term" value="P:proteolysis"/>
    <property type="evidence" value="ECO:0007669"/>
    <property type="project" value="InterPro"/>
</dbReference>
<accession>A0A443RVM5</accession>
<evidence type="ECO:0000313" key="3">
    <source>
        <dbReference type="EMBL" id="RWS19431.1"/>
    </source>
</evidence>
<dbReference type="SUPFAM" id="SSF55486">
    <property type="entry name" value="Metalloproteases ('zincins'), catalytic domain"/>
    <property type="match status" value="1"/>
</dbReference>
<sequence length="303" mass="35067">KPVDDEPIYPEFFIPKTAEEAFTMQLNDSWYKVGPTHDVIKEIGSKNTPITSEDIRFVHAEIEHYACIEFNSVKGDTLGDFYTPTDFPVIVYNYYERDCKVDHDKIGRHLGTHRITIGGCIKENKRELSRAIMQVLGFIPEHRRGDRDFYVAVYSSAIEKQYLPLFSKLNYKFAPNIDMLEEPFCYDYYSIMHFGRLEYSKKILVEVQMGPNTFGQKTRSFGSSLVLKPLCKFDTSKMGGYGLSDRDQKRLQILYGCEKLKPVIDAILLLPGGRELFYYDQASGFTPWGYRIDITHHRPDPTT</sequence>
<organism evidence="3 4">
    <name type="scientific">Leptotrombidium deliense</name>
    <dbReference type="NCBI Taxonomy" id="299467"/>
    <lineage>
        <taxon>Eukaryota</taxon>
        <taxon>Metazoa</taxon>
        <taxon>Ecdysozoa</taxon>
        <taxon>Arthropoda</taxon>
        <taxon>Chelicerata</taxon>
        <taxon>Arachnida</taxon>
        <taxon>Acari</taxon>
        <taxon>Acariformes</taxon>
        <taxon>Trombidiformes</taxon>
        <taxon>Prostigmata</taxon>
        <taxon>Anystina</taxon>
        <taxon>Parasitengona</taxon>
        <taxon>Trombiculoidea</taxon>
        <taxon>Trombiculidae</taxon>
        <taxon>Leptotrombidium</taxon>
    </lineage>
</organism>
<evidence type="ECO:0000259" key="2">
    <source>
        <dbReference type="Pfam" id="PF01400"/>
    </source>
</evidence>
<dbReference type="InterPro" id="IPR001506">
    <property type="entry name" value="Peptidase_M12A"/>
</dbReference>
<dbReference type="PANTHER" id="PTHR10127">
    <property type="entry name" value="DISCOIDIN, CUB, EGF, LAMININ , AND ZINC METALLOPROTEASE DOMAIN CONTAINING"/>
    <property type="match status" value="1"/>
</dbReference>
<proteinExistence type="predicted"/>
<evidence type="ECO:0000313" key="4">
    <source>
        <dbReference type="Proteomes" id="UP000288716"/>
    </source>
</evidence>
<dbReference type="Gene3D" id="3.40.390.10">
    <property type="entry name" value="Collagenase (Catalytic Domain)"/>
    <property type="match status" value="1"/>
</dbReference>
<dbReference type="VEuPathDB" id="VectorBase:LDEU012609"/>
<dbReference type="InterPro" id="IPR024079">
    <property type="entry name" value="MetalloPept_cat_dom_sf"/>
</dbReference>
<name>A0A443RVM5_9ACAR</name>
<dbReference type="PANTHER" id="PTHR10127:SF850">
    <property type="entry name" value="METALLOENDOPEPTIDASE"/>
    <property type="match status" value="1"/>
</dbReference>
<gene>
    <name evidence="3" type="ORF">B4U80_14433</name>
</gene>